<organism evidence="1 2">
    <name type="scientific">Candidatus Epulonipiscium fishelsonii</name>
    <dbReference type="NCBI Taxonomy" id="77094"/>
    <lineage>
        <taxon>Bacteria</taxon>
        <taxon>Bacillati</taxon>
        <taxon>Bacillota</taxon>
        <taxon>Clostridia</taxon>
        <taxon>Lachnospirales</taxon>
        <taxon>Lachnospiraceae</taxon>
        <taxon>Candidatus Epulonipiscium</taxon>
    </lineage>
</organism>
<dbReference type="Proteomes" id="UP000188605">
    <property type="component" value="Unassembled WGS sequence"/>
</dbReference>
<reference evidence="1" key="1">
    <citation type="submission" date="2016-08" db="EMBL/GenBank/DDBJ databases">
        <authorList>
            <person name="Ngugi D.K."/>
            <person name="Miyake S."/>
            <person name="Stingl U."/>
        </authorList>
    </citation>
    <scope>NUCLEOTIDE SEQUENCE</scope>
    <source>
        <strain evidence="1">SCG-B11WGA-EpuloA1</strain>
    </source>
</reference>
<accession>A0ACC8XG73</accession>
<evidence type="ECO:0000313" key="1">
    <source>
        <dbReference type="EMBL" id="ONI42362.1"/>
    </source>
</evidence>
<dbReference type="EMBL" id="LJDB01000014">
    <property type="protein sequence ID" value="ONI42362.1"/>
    <property type="molecule type" value="Genomic_DNA"/>
</dbReference>
<proteinExistence type="predicted"/>
<gene>
    <name evidence="1" type="ORF">AN396_01880</name>
</gene>
<evidence type="ECO:0000313" key="2">
    <source>
        <dbReference type="Proteomes" id="UP000188605"/>
    </source>
</evidence>
<sequence>MDFKELNYVLAIAKYQNITKASQHLFISQPSLSNFIKTLEKALGVKLFNKIGNRFVLTYAGECYVEKAKSILILKEELDLQLSDIVYLNQGRLNLAMPFTRGLYLIPSTLPKFSSLYPKIKINILEGNTQDLEKMILTGEADIAILNGPIHHNNLEFEKLHQEEIVLVTSKNHPLANQRVILNKFKYPWIDLNLFRKDTFILQYPFQYTGQIAYKIFKQQKFTPNSIFQIQSLATSLKMVEAGMGICFMSEFYLKHLFSDINVAYFSIGQESISFDLIVAHRKSSYLPLYIKDFTQIIRSVL</sequence>
<name>A0ACC8XG73_9FIRM</name>
<comment type="caution">
    <text evidence="1">The sequence shown here is derived from an EMBL/GenBank/DDBJ whole genome shotgun (WGS) entry which is preliminary data.</text>
</comment>
<keyword evidence="2" id="KW-1185">Reference proteome</keyword>
<protein>
    <submittedName>
        <fullName evidence="1">LysR family transcriptional regulator</fullName>
    </submittedName>
</protein>